<evidence type="ECO:0000256" key="1">
    <source>
        <dbReference type="SAM" id="Phobius"/>
    </source>
</evidence>
<keyword evidence="1" id="KW-0472">Membrane</keyword>
<feature type="transmembrane region" description="Helical" evidence="1">
    <location>
        <begin position="107"/>
        <end position="126"/>
    </location>
</feature>
<sequence>MFRFFVVQESTSPTFSRTQHVGIGETTTEYNHIDIFQRFPSRCQVGHVYIFHIETGQIKRISHLTITIGSFFTDDSSFNSTWLSILSQSELRKFTFKAFIESECKRLVFIIIVTCLCAGLATLFSIQQIRRAVPHIPQIIDGESICNFFLLNFDPSFFDGSSNTGKTNTIRSEHLFNLFPVFHLNQHARILSKQVGNQRIPFEVIEFNRQPAFGITKTHFQQGGDHTSF</sequence>
<protein>
    <submittedName>
        <fullName evidence="2">Uncharacterized protein</fullName>
    </submittedName>
</protein>
<organism evidence="2">
    <name type="scientific">bioreactor metagenome</name>
    <dbReference type="NCBI Taxonomy" id="1076179"/>
    <lineage>
        <taxon>unclassified sequences</taxon>
        <taxon>metagenomes</taxon>
        <taxon>ecological metagenomes</taxon>
    </lineage>
</organism>
<dbReference type="EMBL" id="VSSQ01002963">
    <property type="protein sequence ID" value="MPM18339.1"/>
    <property type="molecule type" value="Genomic_DNA"/>
</dbReference>
<accession>A0A644XQB4</accession>
<keyword evidence="1" id="KW-0812">Transmembrane</keyword>
<evidence type="ECO:0000313" key="2">
    <source>
        <dbReference type="EMBL" id="MPM18339.1"/>
    </source>
</evidence>
<comment type="caution">
    <text evidence="2">The sequence shown here is derived from an EMBL/GenBank/DDBJ whole genome shotgun (WGS) entry which is preliminary data.</text>
</comment>
<dbReference type="AlphaFoldDB" id="A0A644XQB4"/>
<reference evidence="2" key="1">
    <citation type="submission" date="2019-08" db="EMBL/GenBank/DDBJ databases">
        <authorList>
            <person name="Kucharzyk K."/>
            <person name="Murdoch R.W."/>
            <person name="Higgins S."/>
            <person name="Loffler F."/>
        </authorList>
    </citation>
    <scope>NUCLEOTIDE SEQUENCE</scope>
</reference>
<proteinExistence type="predicted"/>
<keyword evidence="1" id="KW-1133">Transmembrane helix</keyword>
<gene>
    <name evidence="2" type="ORF">SDC9_64748</name>
</gene>
<name>A0A644XQB4_9ZZZZ</name>